<gene>
    <name evidence="1" type="ORF">GCM10011487_13740</name>
</gene>
<dbReference type="Pfam" id="PF06041">
    <property type="entry name" value="DUF924"/>
    <property type="match status" value="1"/>
</dbReference>
<evidence type="ECO:0000313" key="2">
    <source>
        <dbReference type="Proteomes" id="UP000445000"/>
    </source>
</evidence>
<dbReference type="RefSeq" id="WP_161811047.1">
    <property type="nucleotide sequence ID" value="NZ_BLJN01000001.1"/>
</dbReference>
<dbReference type="Gene3D" id="1.25.40.10">
    <property type="entry name" value="Tetratricopeptide repeat domain"/>
    <property type="match status" value="1"/>
</dbReference>
<dbReference type="SUPFAM" id="SSF48452">
    <property type="entry name" value="TPR-like"/>
    <property type="match status" value="1"/>
</dbReference>
<protein>
    <submittedName>
        <fullName evidence="1">Membrane protein</fullName>
    </submittedName>
</protein>
<dbReference type="Proteomes" id="UP000445000">
    <property type="component" value="Unassembled WGS sequence"/>
</dbReference>
<organism evidence="1 2">
    <name type="scientific">Steroidobacter agaridevorans</name>
    <dbReference type="NCBI Taxonomy" id="2695856"/>
    <lineage>
        <taxon>Bacteria</taxon>
        <taxon>Pseudomonadati</taxon>
        <taxon>Pseudomonadota</taxon>
        <taxon>Gammaproteobacteria</taxon>
        <taxon>Steroidobacterales</taxon>
        <taxon>Steroidobacteraceae</taxon>
        <taxon>Steroidobacter</taxon>
    </lineage>
</organism>
<evidence type="ECO:0000313" key="1">
    <source>
        <dbReference type="EMBL" id="GFE79374.1"/>
    </source>
</evidence>
<reference evidence="2" key="1">
    <citation type="submission" date="2020-01" db="EMBL/GenBank/DDBJ databases">
        <title>'Steroidobacter agaridevorans' sp. nov., agar-degrading bacteria isolated from rhizosphere soils.</title>
        <authorList>
            <person name="Ikenaga M."/>
            <person name="Kataoka M."/>
            <person name="Murouchi A."/>
            <person name="Katsuragi S."/>
            <person name="Sakai M."/>
        </authorList>
    </citation>
    <scope>NUCLEOTIDE SEQUENCE [LARGE SCALE GENOMIC DNA]</scope>
    <source>
        <strain evidence="2">YU21-B</strain>
    </source>
</reference>
<name>A0A829Y7X5_9GAMM</name>
<dbReference type="InterPro" id="IPR010323">
    <property type="entry name" value="DUF924"/>
</dbReference>
<dbReference type="Gene3D" id="1.20.58.320">
    <property type="entry name" value="TPR-like"/>
    <property type="match status" value="1"/>
</dbReference>
<keyword evidence="2" id="KW-1185">Reference proteome</keyword>
<accession>A0A829Y7X5</accession>
<dbReference type="EMBL" id="BLJN01000001">
    <property type="protein sequence ID" value="GFE79374.1"/>
    <property type="molecule type" value="Genomic_DNA"/>
</dbReference>
<dbReference type="AlphaFoldDB" id="A0A829Y7X5"/>
<proteinExistence type="predicted"/>
<comment type="caution">
    <text evidence="1">The sequence shown here is derived from an EMBL/GenBank/DDBJ whole genome shotgun (WGS) entry which is preliminary data.</text>
</comment>
<dbReference type="InterPro" id="IPR011990">
    <property type="entry name" value="TPR-like_helical_dom_sf"/>
</dbReference>
<sequence length="187" mass="21261">MSSKKLPAGWADDVLHFWFEELSQKDWFGSSTRVDEICRARFGDIYAALKAEPPAPESLDARTLLAAVIVFDQFPRNIFRKTPDAYATDANALALARHAVEAGKDRSLPEMQRHFLYMPFMHSEDLMAQAESVRLITALGVPDGVKYARHHHSVVERFGRFPHRNSILGRRSTPEELEFLKTEPPLV</sequence>